<gene>
    <name evidence="1" type="ORF">PDJAM_G00104050</name>
</gene>
<evidence type="ECO:0000313" key="1">
    <source>
        <dbReference type="EMBL" id="MCJ8729256.1"/>
    </source>
</evidence>
<protein>
    <submittedName>
        <fullName evidence="1">Uncharacterized protein</fullName>
    </submittedName>
</protein>
<dbReference type="EMBL" id="CM040976">
    <property type="protein sequence ID" value="MCJ8729256.1"/>
    <property type="molecule type" value="Genomic_DNA"/>
</dbReference>
<accession>A0ACC5Y2L7</accession>
<evidence type="ECO:0000313" key="2">
    <source>
        <dbReference type="Proteomes" id="UP000830395"/>
    </source>
</evidence>
<sequence length="145" mass="17168">MESYKMSISAMESHATIHKELTEKREEVKRLKEYREELKVELQNPEGNAIRQSQKETDNFKAQIHNTKELIRRKGILLEKEKKNHSQLRKDIAIHNRRCEAIVKWLCCQLDKAQSNHGELSSDIFHMEKEVEHLKKQLGTSYNVE</sequence>
<dbReference type="Proteomes" id="UP000830395">
    <property type="component" value="Chromosome 2"/>
</dbReference>
<name>A0ACC5Y2L7_9TELE</name>
<organism evidence="1 2">
    <name type="scientific">Pangasius djambal</name>
    <dbReference type="NCBI Taxonomy" id="1691987"/>
    <lineage>
        <taxon>Eukaryota</taxon>
        <taxon>Metazoa</taxon>
        <taxon>Chordata</taxon>
        <taxon>Craniata</taxon>
        <taxon>Vertebrata</taxon>
        <taxon>Euteleostomi</taxon>
        <taxon>Actinopterygii</taxon>
        <taxon>Neopterygii</taxon>
        <taxon>Teleostei</taxon>
        <taxon>Ostariophysi</taxon>
        <taxon>Siluriformes</taxon>
        <taxon>Pangasiidae</taxon>
        <taxon>Pangasius</taxon>
    </lineage>
</organism>
<comment type="caution">
    <text evidence="1">The sequence shown here is derived from an EMBL/GenBank/DDBJ whole genome shotgun (WGS) entry which is preliminary data.</text>
</comment>
<keyword evidence="2" id="KW-1185">Reference proteome</keyword>
<proteinExistence type="predicted"/>
<reference evidence="1" key="1">
    <citation type="submission" date="2020-02" db="EMBL/GenBank/DDBJ databases">
        <title>Genome sequencing of the panga catfish, Pangasius djambal.</title>
        <authorList>
            <person name="Wen M."/>
            <person name="Zahm M."/>
            <person name="Roques C."/>
            <person name="Cabau C."/>
            <person name="Klopp C."/>
            <person name="Donnadieu C."/>
            <person name="Jouanno E."/>
            <person name="Avarre J.-C."/>
            <person name="Campet M."/>
            <person name="Ha T."/>
            <person name="Dugue R."/>
            <person name="Lampietro C."/>
            <person name="Louis A."/>
            <person name="Herpin A."/>
            <person name="Echchiki A."/>
            <person name="Berthelot C."/>
            <person name="Parey E."/>
            <person name="Roest-Crollius H."/>
            <person name="Braasch I."/>
            <person name="Postlethwait J.H."/>
            <person name="Bobe J."/>
            <person name="Montfort J."/>
            <person name="Bouchez O."/>
            <person name="Begum T."/>
            <person name="Schartl M."/>
            <person name="Gustiano R."/>
            <person name="Guiguen Y."/>
        </authorList>
    </citation>
    <scope>NUCLEOTIDE SEQUENCE</scope>
    <source>
        <strain evidence="1">Pdj_M5554</strain>
    </source>
</reference>